<organism evidence="2 3">
    <name type="scientific">Necator americanus</name>
    <name type="common">Human hookworm</name>
    <dbReference type="NCBI Taxonomy" id="51031"/>
    <lineage>
        <taxon>Eukaryota</taxon>
        <taxon>Metazoa</taxon>
        <taxon>Ecdysozoa</taxon>
        <taxon>Nematoda</taxon>
        <taxon>Chromadorea</taxon>
        <taxon>Rhabditida</taxon>
        <taxon>Rhabditina</taxon>
        <taxon>Rhabditomorpha</taxon>
        <taxon>Strongyloidea</taxon>
        <taxon>Ancylostomatidae</taxon>
        <taxon>Bunostominae</taxon>
        <taxon>Necator</taxon>
    </lineage>
</organism>
<dbReference type="Proteomes" id="UP001303046">
    <property type="component" value="Unassembled WGS sequence"/>
</dbReference>
<gene>
    <name evidence="2" type="primary">Necator_chrIV.g15859</name>
    <name evidence="2" type="ORF">RB195_002564</name>
</gene>
<reference evidence="2 3" key="1">
    <citation type="submission" date="2023-08" db="EMBL/GenBank/DDBJ databases">
        <title>A Necator americanus chromosomal reference genome.</title>
        <authorList>
            <person name="Ilik V."/>
            <person name="Petrzelkova K.J."/>
            <person name="Pardy F."/>
            <person name="Fuh T."/>
            <person name="Niatou-Singa F.S."/>
            <person name="Gouil Q."/>
            <person name="Baker L."/>
            <person name="Ritchie M.E."/>
            <person name="Jex A.R."/>
            <person name="Gazzola D."/>
            <person name="Li H."/>
            <person name="Toshio Fujiwara R."/>
            <person name="Zhan B."/>
            <person name="Aroian R.V."/>
            <person name="Pafco B."/>
            <person name="Schwarz E.M."/>
        </authorList>
    </citation>
    <scope>NUCLEOTIDE SEQUENCE [LARGE SCALE GENOMIC DNA]</scope>
    <source>
        <strain evidence="2 3">Aroian</strain>
        <tissue evidence="2">Whole animal</tissue>
    </source>
</reference>
<evidence type="ECO:0000313" key="3">
    <source>
        <dbReference type="Proteomes" id="UP001303046"/>
    </source>
</evidence>
<comment type="caution">
    <text evidence="2">The sequence shown here is derived from an EMBL/GenBank/DDBJ whole genome shotgun (WGS) entry which is preliminary data.</text>
</comment>
<keyword evidence="1" id="KW-0175">Coiled coil</keyword>
<evidence type="ECO:0008006" key="4">
    <source>
        <dbReference type="Google" id="ProtNLM"/>
    </source>
</evidence>
<name>A0ABR1DKJ8_NECAM</name>
<proteinExistence type="predicted"/>
<protein>
    <recommendedName>
        <fullName evidence="4">TATA element modulatory factor 1 TATA binding domain-containing protein</fullName>
    </recommendedName>
</protein>
<accession>A0ABR1DKJ8</accession>
<keyword evidence="3" id="KW-1185">Reference proteome</keyword>
<feature type="coiled-coil region" evidence="1">
    <location>
        <begin position="359"/>
        <end position="400"/>
    </location>
</feature>
<sequence>MSSVSTVVGNVDETMKRPCNPEDSLCTDEFEIISSDTFENSAERPEDTVSQWSIQHNINVESLVPLNNLASVLCSTHSDVHSVTPATPNSSIKNVANAAETIPSLDPLNTLTEQSTMGIKYNETPVLAGTIEPLPSLVSSMVIDTPSLADSEATLENVLRSQSETREMLEKAIISLDTMNKERNEITAKLATINDLELEIKKLKSRVTELENENASLKKLERKYQQQKVEENCEDGHGDDDEHPLLKKTMEDLQQQLYDRGLEVDVRTKALAEATSELEAAYRKIADLTDSRDSAVLERIKISDKLDETYALLVAERERVSVTEDQLRSLQSTGGSGFNFSMVNEQAVVREMRAKADYAKLLESELENTRKKLDDLTRSCERKDVELKTHEEIINVLKEEDLEGRRVIAEKDRKISLLEEMVRNMGLDRAEVNNC</sequence>
<feature type="coiled-coil region" evidence="1">
    <location>
        <begin position="179"/>
        <end position="230"/>
    </location>
</feature>
<dbReference type="EMBL" id="JAVFWL010000004">
    <property type="protein sequence ID" value="KAK6750668.1"/>
    <property type="molecule type" value="Genomic_DNA"/>
</dbReference>
<evidence type="ECO:0000313" key="2">
    <source>
        <dbReference type="EMBL" id="KAK6750668.1"/>
    </source>
</evidence>
<evidence type="ECO:0000256" key="1">
    <source>
        <dbReference type="SAM" id="Coils"/>
    </source>
</evidence>